<dbReference type="GO" id="GO:0003677">
    <property type="term" value="F:DNA binding"/>
    <property type="evidence" value="ECO:0007669"/>
    <property type="project" value="InterPro"/>
</dbReference>
<evidence type="ECO:0000256" key="1">
    <source>
        <dbReference type="SAM" id="MobiDB-lite"/>
    </source>
</evidence>
<reference evidence="2" key="1">
    <citation type="journal article" date="2021" name="Proc. Natl. Acad. Sci. U.S.A.">
        <title>A Catalog of Tens of Thousands of Viruses from Human Metagenomes Reveals Hidden Associations with Chronic Diseases.</title>
        <authorList>
            <person name="Tisza M.J."/>
            <person name="Buck C.B."/>
        </authorList>
    </citation>
    <scope>NUCLEOTIDE SEQUENCE</scope>
    <source>
        <strain evidence="2">Ct5xZ3</strain>
    </source>
</reference>
<proteinExistence type="predicted"/>
<protein>
    <submittedName>
        <fullName evidence="2">RecT protein</fullName>
    </submittedName>
</protein>
<organism evidence="2">
    <name type="scientific">Myoviridae sp. ct5xZ3</name>
    <dbReference type="NCBI Taxonomy" id="2827601"/>
    <lineage>
        <taxon>Viruses</taxon>
        <taxon>Duplodnaviria</taxon>
        <taxon>Heunggongvirae</taxon>
        <taxon>Uroviricota</taxon>
        <taxon>Caudoviricetes</taxon>
    </lineage>
</organism>
<dbReference type="EMBL" id="BK057794">
    <property type="protein sequence ID" value="DAE92098.1"/>
    <property type="molecule type" value="Genomic_DNA"/>
</dbReference>
<dbReference type="InterPro" id="IPR018330">
    <property type="entry name" value="RecT_fam"/>
</dbReference>
<dbReference type="Pfam" id="PF03837">
    <property type="entry name" value="RecT"/>
    <property type="match status" value="1"/>
</dbReference>
<feature type="region of interest" description="Disordered" evidence="1">
    <location>
        <begin position="283"/>
        <end position="304"/>
    </location>
</feature>
<dbReference type="NCBIfam" id="TIGR00616">
    <property type="entry name" value="rect"/>
    <property type="match status" value="1"/>
</dbReference>
<dbReference type="GO" id="GO:0006259">
    <property type="term" value="P:DNA metabolic process"/>
    <property type="evidence" value="ECO:0007669"/>
    <property type="project" value="InterPro"/>
</dbReference>
<dbReference type="InterPro" id="IPR004590">
    <property type="entry name" value="ssDNA_annealing_RecT"/>
</dbReference>
<name>A0A8S5RRX9_9CAUD</name>
<evidence type="ECO:0000313" key="2">
    <source>
        <dbReference type="EMBL" id="DAE92098.1"/>
    </source>
</evidence>
<sequence length="304" mass="34463">MGNGSNNAPATQVSTAVMIKQMISQDSVKKKFAEVLGQKAPQFLASIANVVAGSYQLKQCDPNTIMSAAFVAATYDLPIDSNLGFAAIVPYNNSKYNPQTKQWEKHMEAQFQIMYKGFIQLAIRSGNYKRMNYAVVYEDELESYNPITGEIKFVDDFSKCTLRSKGVEETVAGYYARFELKQGYIQELYMTRQAVDNHARKYSMSYRNDIEKNKKSSKWTTDFESMALKTVIKLLLSKWGILSIEMQNAIRDDQKTYDEYGNGTYGDNQQDAIETENVFGIEDKEQTPEEDPELAGLGLEEVQE</sequence>
<accession>A0A8S5RRX9</accession>